<organism evidence="1 2">
    <name type="scientific">Paenibacillus donghaensis</name>
    <dbReference type="NCBI Taxonomy" id="414771"/>
    <lineage>
        <taxon>Bacteria</taxon>
        <taxon>Bacillati</taxon>
        <taxon>Bacillota</taxon>
        <taxon>Bacilli</taxon>
        <taxon>Bacillales</taxon>
        <taxon>Paenibacillaceae</taxon>
        <taxon>Paenibacillus</taxon>
    </lineage>
</organism>
<name>A0A2Z2KVU3_9BACL</name>
<accession>A0A2Z2KVU3</accession>
<dbReference type="EMBL" id="CP021780">
    <property type="protein sequence ID" value="ASA24078.1"/>
    <property type="molecule type" value="Genomic_DNA"/>
</dbReference>
<dbReference type="Proteomes" id="UP000249890">
    <property type="component" value="Chromosome"/>
</dbReference>
<evidence type="ECO:0000313" key="2">
    <source>
        <dbReference type="Proteomes" id="UP000249890"/>
    </source>
</evidence>
<keyword evidence="2" id="KW-1185">Reference proteome</keyword>
<dbReference type="OrthoDB" id="2660768at2"/>
<dbReference type="AlphaFoldDB" id="A0A2Z2KVU3"/>
<sequence length="275" mass="28647">METGNRTRGKAILILLSVSLAAMLMLAGLRGGIGSGSAEAAAPVSSVLAAGGTADLQNSLTLLTALSRKAMSPSSPLRLILKWQGVYAGPAGQAGANVQTLADELGSGKITRAEKDGHSTYRAETLDTAGTRKSLFWSELADGTSYVIVTYETADLQQADSGLQAAAVSAGTVLQRRGVAAEWNVALQGMAQEGADPRAALHRTQLSVAGLLPQMGIAESYDDEATSSGSYTLPGQDRFVTSGDHSIAMQLAIHRDGETDRNRMTIGLPLITIEY</sequence>
<reference evidence="1 2" key="1">
    <citation type="submission" date="2017-06" db="EMBL/GenBank/DDBJ databases">
        <title>Complete genome sequence of Paenibacillus donghaensis KCTC 13049T isolated from East Sea sediment, South Korea.</title>
        <authorList>
            <person name="Jung B.K."/>
            <person name="Hong S.-J."/>
            <person name="Shin J.-H."/>
        </authorList>
    </citation>
    <scope>NUCLEOTIDE SEQUENCE [LARGE SCALE GENOMIC DNA]</scope>
    <source>
        <strain evidence="1 2">KCTC 13049</strain>
    </source>
</reference>
<protein>
    <recommendedName>
        <fullName evidence="3">TATA-box binding protein</fullName>
    </recommendedName>
</protein>
<evidence type="ECO:0008006" key="3">
    <source>
        <dbReference type="Google" id="ProtNLM"/>
    </source>
</evidence>
<dbReference type="RefSeq" id="WP_087918060.1">
    <property type="nucleotide sequence ID" value="NZ_CP021780.1"/>
</dbReference>
<proteinExistence type="predicted"/>
<gene>
    <name evidence="1" type="ORF">B9T62_26830</name>
</gene>
<dbReference type="Gene3D" id="3.30.360.40">
    <property type="entry name" value="YwmB-like"/>
    <property type="match status" value="1"/>
</dbReference>
<evidence type="ECO:0000313" key="1">
    <source>
        <dbReference type="EMBL" id="ASA24078.1"/>
    </source>
</evidence>
<dbReference type="KEGG" id="pdh:B9T62_26830"/>